<reference evidence="1" key="2">
    <citation type="journal article" date="2020" name="Nat. Commun.">
        <title>Large-scale genome sequencing of mycorrhizal fungi provides insights into the early evolution of symbiotic traits.</title>
        <authorList>
            <person name="Miyauchi S."/>
            <person name="Kiss E."/>
            <person name="Kuo A."/>
            <person name="Drula E."/>
            <person name="Kohler A."/>
            <person name="Sanchez-Garcia M."/>
            <person name="Morin E."/>
            <person name="Andreopoulos B."/>
            <person name="Barry K.W."/>
            <person name="Bonito G."/>
            <person name="Buee M."/>
            <person name="Carver A."/>
            <person name="Chen C."/>
            <person name="Cichocki N."/>
            <person name="Clum A."/>
            <person name="Culley D."/>
            <person name="Crous P.W."/>
            <person name="Fauchery L."/>
            <person name="Girlanda M."/>
            <person name="Hayes R.D."/>
            <person name="Keri Z."/>
            <person name="LaButti K."/>
            <person name="Lipzen A."/>
            <person name="Lombard V."/>
            <person name="Magnuson J."/>
            <person name="Maillard F."/>
            <person name="Murat C."/>
            <person name="Nolan M."/>
            <person name="Ohm R.A."/>
            <person name="Pangilinan J."/>
            <person name="Pereira M.F."/>
            <person name="Perotto S."/>
            <person name="Peter M."/>
            <person name="Pfister S."/>
            <person name="Riley R."/>
            <person name="Sitrit Y."/>
            <person name="Stielow J.B."/>
            <person name="Szollosi G."/>
            <person name="Zifcakova L."/>
            <person name="Stursova M."/>
            <person name="Spatafora J.W."/>
            <person name="Tedersoo L."/>
            <person name="Vaario L.M."/>
            <person name="Yamada A."/>
            <person name="Yan M."/>
            <person name="Wang P."/>
            <person name="Xu J."/>
            <person name="Bruns T."/>
            <person name="Baldrian P."/>
            <person name="Vilgalys R."/>
            <person name="Dunand C."/>
            <person name="Henrissat B."/>
            <person name="Grigoriev I.V."/>
            <person name="Hibbett D."/>
            <person name="Nagy L.G."/>
            <person name="Martin F.M."/>
        </authorList>
    </citation>
    <scope>NUCLEOTIDE SEQUENCE</scope>
    <source>
        <strain evidence="1">P2</strain>
    </source>
</reference>
<name>A0ACB6ZP37_THEGA</name>
<evidence type="ECO:0000313" key="1">
    <source>
        <dbReference type="EMBL" id="KAF9651191.1"/>
    </source>
</evidence>
<dbReference type="EMBL" id="MU117977">
    <property type="protein sequence ID" value="KAF9651191.1"/>
    <property type="molecule type" value="Genomic_DNA"/>
</dbReference>
<gene>
    <name evidence="1" type="ORF">BDM02DRAFT_3091558</name>
</gene>
<proteinExistence type="predicted"/>
<comment type="caution">
    <text evidence="1">The sequence shown here is derived from an EMBL/GenBank/DDBJ whole genome shotgun (WGS) entry which is preliminary data.</text>
</comment>
<accession>A0ACB6ZP37</accession>
<organism evidence="1 2">
    <name type="scientific">Thelephora ganbajun</name>
    <name type="common">Ganba fungus</name>
    <dbReference type="NCBI Taxonomy" id="370292"/>
    <lineage>
        <taxon>Eukaryota</taxon>
        <taxon>Fungi</taxon>
        <taxon>Dikarya</taxon>
        <taxon>Basidiomycota</taxon>
        <taxon>Agaricomycotina</taxon>
        <taxon>Agaricomycetes</taxon>
        <taxon>Thelephorales</taxon>
        <taxon>Thelephoraceae</taxon>
        <taxon>Thelephora</taxon>
    </lineage>
</organism>
<reference evidence="1" key="1">
    <citation type="submission" date="2019-10" db="EMBL/GenBank/DDBJ databases">
        <authorList>
            <consortium name="DOE Joint Genome Institute"/>
            <person name="Kuo A."/>
            <person name="Miyauchi S."/>
            <person name="Kiss E."/>
            <person name="Drula E."/>
            <person name="Kohler A."/>
            <person name="Sanchez-Garcia M."/>
            <person name="Andreopoulos B."/>
            <person name="Barry K.W."/>
            <person name="Bonito G."/>
            <person name="Buee M."/>
            <person name="Carver A."/>
            <person name="Chen C."/>
            <person name="Cichocki N."/>
            <person name="Clum A."/>
            <person name="Culley D."/>
            <person name="Crous P.W."/>
            <person name="Fauchery L."/>
            <person name="Girlanda M."/>
            <person name="Hayes R."/>
            <person name="Keri Z."/>
            <person name="Labutti K."/>
            <person name="Lipzen A."/>
            <person name="Lombard V."/>
            <person name="Magnuson J."/>
            <person name="Maillard F."/>
            <person name="Morin E."/>
            <person name="Murat C."/>
            <person name="Nolan M."/>
            <person name="Ohm R."/>
            <person name="Pangilinan J."/>
            <person name="Pereira M."/>
            <person name="Perotto S."/>
            <person name="Peter M."/>
            <person name="Riley R."/>
            <person name="Sitrit Y."/>
            <person name="Stielow B."/>
            <person name="Szollosi G."/>
            <person name="Zifcakova L."/>
            <person name="Stursova M."/>
            <person name="Spatafora J.W."/>
            <person name="Tedersoo L."/>
            <person name="Vaario L.-M."/>
            <person name="Yamada A."/>
            <person name="Yan M."/>
            <person name="Wang P."/>
            <person name="Xu J."/>
            <person name="Bruns T."/>
            <person name="Baldrian P."/>
            <person name="Vilgalys R."/>
            <person name="Henrissat B."/>
            <person name="Grigoriev I.V."/>
            <person name="Hibbett D."/>
            <person name="Nagy L.G."/>
            <person name="Martin F.M."/>
        </authorList>
    </citation>
    <scope>NUCLEOTIDE SEQUENCE</scope>
    <source>
        <strain evidence="1">P2</strain>
    </source>
</reference>
<sequence length="177" mass="21117">MIGRERELWEKAREDRVPQGAFWDPVWPAYDCRAYGKREYWGILRNIPEGWSAIDACMNMPVEIKGVTIRRPYRCTSIWNSWPQIYGYWMVDWDQPDCKPYYRDYQNAGCTSYKSGKRRIEAQIVGINNKREQNWRLLCNSTPLVWDMITYTSPTHCEERAWGKKVAMWDVPDESCL</sequence>
<protein>
    <submittedName>
        <fullName evidence="1">Uncharacterized protein</fullName>
    </submittedName>
</protein>
<dbReference type="Proteomes" id="UP000886501">
    <property type="component" value="Unassembled WGS sequence"/>
</dbReference>
<evidence type="ECO:0000313" key="2">
    <source>
        <dbReference type="Proteomes" id="UP000886501"/>
    </source>
</evidence>
<keyword evidence="2" id="KW-1185">Reference proteome</keyword>